<dbReference type="Pfam" id="PF00564">
    <property type="entry name" value="PB1"/>
    <property type="match status" value="1"/>
</dbReference>
<evidence type="ECO:0000313" key="2">
    <source>
        <dbReference type="EMBL" id="KAI0492539.1"/>
    </source>
</evidence>
<dbReference type="OrthoDB" id="772787at2759"/>
<dbReference type="Gene3D" id="3.10.20.90">
    <property type="entry name" value="Phosphatidylinositol 3-kinase Catalytic Subunit, Chain A, domain 1"/>
    <property type="match status" value="1"/>
</dbReference>
<feature type="domain" description="PB1" evidence="1">
    <location>
        <begin position="87"/>
        <end position="177"/>
    </location>
</feature>
<dbReference type="InterPro" id="IPR053198">
    <property type="entry name" value="Gynoecium_Dev_Regulator"/>
</dbReference>
<dbReference type="Proteomes" id="UP000829196">
    <property type="component" value="Unassembled WGS sequence"/>
</dbReference>
<dbReference type="PANTHER" id="PTHR31066">
    <property type="entry name" value="OS05G0427100 PROTEIN-RELATED"/>
    <property type="match status" value="1"/>
</dbReference>
<dbReference type="CDD" id="cd06410">
    <property type="entry name" value="PB1_UP2"/>
    <property type="match status" value="1"/>
</dbReference>
<comment type="caution">
    <text evidence="2">The sequence shown here is derived from an EMBL/GenBank/DDBJ whole genome shotgun (WGS) entry which is preliminary data.</text>
</comment>
<proteinExistence type="predicted"/>
<evidence type="ECO:0000259" key="1">
    <source>
        <dbReference type="SMART" id="SM00666"/>
    </source>
</evidence>
<dbReference type="SMART" id="SM00666">
    <property type="entry name" value="PB1"/>
    <property type="match status" value="1"/>
</dbReference>
<keyword evidence="3" id="KW-1185">Reference proteome</keyword>
<dbReference type="AlphaFoldDB" id="A0A8T3A8W6"/>
<organism evidence="2 3">
    <name type="scientific">Dendrobium nobile</name>
    <name type="common">Orchid</name>
    <dbReference type="NCBI Taxonomy" id="94219"/>
    <lineage>
        <taxon>Eukaryota</taxon>
        <taxon>Viridiplantae</taxon>
        <taxon>Streptophyta</taxon>
        <taxon>Embryophyta</taxon>
        <taxon>Tracheophyta</taxon>
        <taxon>Spermatophyta</taxon>
        <taxon>Magnoliopsida</taxon>
        <taxon>Liliopsida</taxon>
        <taxon>Asparagales</taxon>
        <taxon>Orchidaceae</taxon>
        <taxon>Epidendroideae</taxon>
        <taxon>Malaxideae</taxon>
        <taxon>Dendrobiinae</taxon>
        <taxon>Dendrobium</taxon>
    </lineage>
</organism>
<dbReference type="PANTHER" id="PTHR31066:SF97">
    <property type="entry name" value="OS03G0401100 PROTEIN"/>
    <property type="match status" value="1"/>
</dbReference>
<accession>A0A8T3A8W6</accession>
<reference evidence="2" key="1">
    <citation type="journal article" date="2022" name="Front. Genet.">
        <title>Chromosome-Scale Assembly of the Dendrobium nobile Genome Provides Insights Into the Molecular Mechanism of the Biosynthesis of the Medicinal Active Ingredient of Dendrobium.</title>
        <authorList>
            <person name="Xu Q."/>
            <person name="Niu S.-C."/>
            <person name="Li K.-L."/>
            <person name="Zheng P.-J."/>
            <person name="Zhang X.-J."/>
            <person name="Jia Y."/>
            <person name="Liu Y."/>
            <person name="Niu Y.-X."/>
            <person name="Yu L.-H."/>
            <person name="Chen D.-F."/>
            <person name="Zhang G.-Q."/>
        </authorList>
    </citation>
    <scope>NUCLEOTIDE SEQUENCE</scope>
    <source>
        <tissue evidence="2">Leaf</tissue>
    </source>
</reference>
<dbReference type="EMBL" id="JAGYWB010000018">
    <property type="protein sequence ID" value="KAI0492539.1"/>
    <property type="molecule type" value="Genomic_DNA"/>
</dbReference>
<name>A0A8T3A8W6_DENNO</name>
<sequence length="422" mass="47486">MIQIVHYLRKYLHAPPIKPPASEFRISDICFHSTTFKNPCFPMAAALLNANRTPPGAIIPPTEYAADDRSSRKVKFLCSFGGKITRQSDGALSYVGGLTRIIAVRRDSTFNELCSKMEDAYGGPVVINYQLPDQEELESLVCVSCAEDMENMMEEYDRLSQASGDRSAKLRVFLSSPFDMESDSEPAFEADPRRAHRETKMKNVTFKLNSDAGGDGFINEDTSTTNLLAALYSSRFVENDSNSELEYERFPAHLSLDCTTNVATQTVNQPSVGNNIASTSKAPHQDTERYGLDSLQPLQKEQGLRSEKFEMRQKAPIRLDHFGADRMNFIPMKTLEEEDAQSFGPSQPVQMGLFGDAQTSFAAPLVNTSQLDHVSSLEQQQQQWSQKRIMERSNSYSLFSNQDPWKIFGYTRPNTRVIFNNE</sequence>
<dbReference type="InterPro" id="IPR000270">
    <property type="entry name" value="PB1_dom"/>
</dbReference>
<dbReference type="SUPFAM" id="SSF54277">
    <property type="entry name" value="CAD &amp; PB1 domains"/>
    <property type="match status" value="1"/>
</dbReference>
<evidence type="ECO:0000313" key="3">
    <source>
        <dbReference type="Proteomes" id="UP000829196"/>
    </source>
</evidence>
<gene>
    <name evidence="2" type="ORF">KFK09_026812</name>
</gene>
<protein>
    <recommendedName>
        <fullName evidence="1">PB1 domain-containing protein</fullName>
    </recommendedName>
</protein>